<organism evidence="2 3">
    <name type="scientific">Limibacillus halophilus</name>
    <dbReference type="NCBI Taxonomy" id="1579333"/>
    <lineage>
        <taxon>Bacteria</taxon>
        <taxon>Pseudomonadati</taxon>
        <taxon>Pseudomonadota</taxon>
        <taxon>Alphaproteobacteria</taxon>
        <taxon>Rhodospirillales</taxon>
        <taxon>Rhodovibrionaceae</taxon>
        <taxon>Limibacillus</taxon>
    </lineage>
</organism>
<keyword evidence="2" id="KW-0223">Dioxygenase</keyword>
<protein>
    <submittedName>
        <fullName evidence="2">Catechol 2,3-dioxygenase-like lactoylglutathione lyase family enzyme</fullName>
    </submittedName>
</protein>
<dbReference type="PANTHER" id="PTHR40265">
    <property type="entry name" value="BLL2707 PROTEIN"/>
    <property type="match status" value="1"/>
</dbReference>
<keyword evidence="2" id="KW-0560">Oxidoreductase</keyword>
<dbReference type="SUPFAM" id="SSF54593">
    <property type="entry name" value="Glyoxalase/Bleomycin resistance protein/Dihydroxybiphenyl dioxygenase"/>
    <property type="match status" value="2"/>
</dbReference>
<sequence>MIDRGIDHLVLCARDLAKARERYQSLGFTMTPRAEHPFGTGNSLVQLQGSFLEILSVTRPELITAAAAGHFSFADYNRAFLEKREGFSMLVFESKDAGRDQAEFGNAGLRTYPTFDFQRKAKQPSGEEVTVGFSLAFVTDPRMPDAVFFTCQQHAPQYFWKPDYQKHANSSRTVEEVVMVAADPRALVDLFSGLQGHDRVAAQADRLTVQTSRGKITVLTPAGFSARFPSDAGAKETDEPHLAAYVLGVESLDTAGRCLEASGLPHRREGRMLQVASQDLFGTALGFVEP</sequence>
<dbReference type="InterPro" id="IPR029068">
    <property type="entry name" value="Glyas_Bleomycin-R_OHBP_Dase"/>
</dbReference>
<comment type="caution">
    <text evidence="2">The sequence shown here is derived from an EMBL/GenBank/DDBJ whole genome shotgun (WGS) entry which is preliminary data.</text>
</comment>
<dbReference type="Pfam" id="PF13468">
    <property type="entry name" value="Glyoxalase_3"/>
    <property type="match status" value="1"/>
</dbReference>
<reference evidence="2 3" key="1">
    <citation type="submission" date="2020-08" db="EMBL/GenBank/DDBJ databases">
        <title>Genomic Encyclopedia of Type Strains, Phase III (KMG-III): the genomes of soil and plant-associated and newly described type strains.</title>
        <authorList>
            <person name="Whitman W."/>
        </authorList>
    </citation>
    <scope>NUCLEOTIDE SEQUENCE [LARGE SCALE GENOMIC DNA]</scope>
    <source>
        <strain evidence="2 3">CECT 8803</strain>
    </source>
</reference>
<dbReference type="RefSeq" id="WP_183417516.1">
    <property type="nucleotide sequence ID" value="NZ_JACHXA010000010.1"/>
</dbReference>
<dbReference type="GO" id="GO:0051213">
    <property type="term" value="F:dioxygenase activity"/>
    <property type="evidence" value="ECO:0007669"/>
    <property type="project" value="UniProtKB-KW"/>
</dbReference>
<dbReference type="Gene3D" id="3.10.180.10">
    <property type="entry name" value="2,3-Dihydroxybiphenyl 1,2-Dioxygenase, domain 1"/>
    <property type="match status" value="1"/>
</dbReference>
<proteinExistence type="predicted"/>
<evidence type="ECO:0000313" key="2">
    <source>
        <dbReference type="EMBL" id="MBB3066683.1"/>
    </source>
</evidence>
<dbReference type="Proteomes" id="UP000581135">
    <property type="component" value="Unassembled WGS sequence"/>
</dbReference>
<dbReference type="GO" id="GO:0016829">
    <property type="term" value="F:lyase activity"/>
    <property type="evidence" value="ECO:0007669"/>
    <property type="project" value="UniProtKB-KW"/>
</dbReference>
<dbReference type="InterPro" id="IPR037523">
    <property type="entry name" value="VOC_core"/>
</dbReference>
<keyword evidence="3" id="KW-1185">Reference proteome</keyword>
<name>A0A839T0K5_9PROT</name>
<evidence type="ECO:0000259" key="1">
    <source>
        <dbReference type="PROSITE" id="PS51819"/>
    </source>
</evidence>
<dbReference type="InterPro" id="IPR025870">
    <property type="entry name" value="Glyoxalase-like_dom"/>
</dbReference>
<keyword evidence="2" id="KW-0456">Lyase</keyword>
<dbReference type="AlphaFoldDB" id="A0A839T0K5"/>
<accession>A0A839T0K5</accession>
<dbReference type="PANTHER" id="PTHR40265:SF1">
    <property type="entry name" value="GLYOXALASE-LIKE DOMAIN-CONTAINING PROTEIN"/>
    <property type="match status" value="1"/>
</dbReference>
<gene>
    <name evidence="2" type="ORF">FHR98_002993</name>
</gene>
<dbReference type="PROSITE" id="PS51819">
    <property type="entry name" value="VOC"/>
    <property type="match status" value="1"/>
</dbReference>
<dbReference type="EMBL" id="JACHXA010000010">
    <property type="protein sequence ID" value="MBB3066683.1"/>
    <property type="molecule type" value="Genomic_DNA"/>
</dbReference>
<feature type="domain" description="VOC" evidence="1">
    <location>
        <begin position="5"/>
        <end position="154"/>
    </location>
</feature>
<evidence type="ECO:0000313" key="3">
    <source>
        <dbReference type="Proteomes" id="UP000581135"/>
    </source>
</evidence>